<proteinExistence type="predicted"/>
<protein>
    <submittedName>
        <fullName evidence="1">Uncharacterized protein</fullName>
    </submittedName>
</protein>
<reference evidence="1" key="1">
    <citation type="submission" date="2022-04" db="EMBL/GenBank/DDBJ databases">
        <title>Carnegiea gigantea Genome sequencing and assembly v2.</title>
        <authorList>
            <person name="Copetti D."/>
            <person name="Sanderson M.J."/>
            <person name="Burquez A."/>
            <person name="Wojciechowski M.F."/>
        </authorList>
    </citation>
    <scope>NUCLEOTIDE SEQUENCE</scope>
    <source>
        <strain evidence="1">SGP5-SGP5p</strain>
        <tissue evidence="1">Aerial part</tissue>
    </source>
</reference>
<sequence>MAGRPQKPSQSCEVSIEAKAEKLSRPHIKTNNSGSIYRQKTWVIYSSPQFLELLAKLLTCLCRLEHNRSRTDSCRCLCRKGILVPAALPPVTGYTISHKPRLEWGTNNPLQATLIHSHPDQDFDETTQFVFQMEGPNEIPRYQGEARSRGVKGSGPEDSCVKKWPYVHPENSNKEQYPINYGELSKAFEVRRLKVARKEGNETLMGNYQSSQ</sequence>
<accession>A0A9Q1JYQ7</accession>
<gene>
    <name evidence="1" type="ORF">Cgig2_033657</name>
</gene>
<comment type="caution">
    <text evidence="1">The sequence shown here is derived from an EMBL/GenBank/DDBJ whole genome shotgun (WGS) entry which is preliminary data.</text>
</comment>
<evidence type="ECO:0000313" key="2">
    <source>
        <dbReference type="Proteomes" id="UP001153076"/>
    </source>
</evidence>
<organism evidence="1 2">
    <name type="scientific">Carnegiea gigantea</name>
    <dbReference type="NCBI Taxonomy" id="171969"/>
    <lineage>
        <taxon>Eukaryota</taxon>
        <taxon>Viridiplantae</taxon>
        <taxon>Streptophyta</taxon>
        <taxon>Embryophyta</taxon>
        <taxon>Tracheophyta</taxon>
        <taxon>Spermatophyta</taxon>
        <taxon>Magnoliopsida</taxon>
        <taxon>eudicotyledons</taxon>
        <taxon>Gunneridae</taxon>
        <taxon>Pentapetalae</taxon>
        <taxon>Caryophyllales</taxon>
        <taxon>Cactineae</taxon>
        <taxon>Cactaceae</taxon>
        <taxon>Cactoideae</taxon>
        <taxon>Echinocereeae</taxon>
        <taxon>Carnegiea</taxon>
    </lineage>
</organism>
<dbReference type="EMBL" id="JAKOGI010000530">
    <property type="protein sequence ID" value="KAJ8433568.1"/>
    <property type="molecule type" value="Genomic_DNA"/>
</dbReference>
<dbReference type="Proteomes" id="UP001153076">
    <property type="component" value="Unassembled WGS sequence"/>
</dbReference>
<dbReference type="AlphaFoldDB" id="A0A9Q1JYQ7"/>
<evidence type="ECO:0000313" key="1">
    <source>
        <dbReference type="EMBL" id="KAJ8433568.1"/>
    </source>
</evidence>
<keyword evidence="2" id="KW-1185">Reference proteome</keyword>
<name>A0A9Q1JYQ7_9CARY</name>